<comment type="caution">
    <text evidence="2">The sequence shown here is derived from an EMBL/GenBank/DDBJ whole genome shotgun (WGS) entry which is preliminary data.</text>
</comment>
<evidence type="ECO:0000313" key="2">
    <source>
        <dbReference type="EMBL" id="KAK3366495.1"/>
    </source>
</evidence>
<keyword evidence="3" id="KW-1185">Reference proteome</keyword>
<evidence type="ECO:0000256" key="1">
    <source>
        <dbReference type="SAM" id="MobiDB-lite"/>
    </source>
</evidence>
<reference evidence="2" key="2">
    <citation type="submission" date="2023-06" db="EMBL/GenBank/DDBJ databases">
        <authorList>
            <consortium name="Lawrence Berkeley National Laboratory"/>
            <person name="Haridas S."/>
            <person name="Hensen N."/>
            <person name="Bonometti L."/>
            <person name="Westerberg I."/>
            <person name="Brannstrom I.O."/>
            <person name="Guillou S."/>
            <person name="Cros-Aarteil S."/>
            <person name="Calhoun S."/>
            <person name="Kuo A."/>
            <person name="Mondo S."/>
            <person name="Pangilinan J."/>
            <person name="Riley R."/>
            <person name="LaButti K."/>
            <person name="Andreopoulos B."/>
            <person name="Lipzen A."/>
            <person name="Chen C."/>
            <person name="Yanf M."/>
            <person name="Daum C."/>
            <person name="Ng V."/>
            <person name="Clum A."/>
            <person name="Steindorff A."/>
            <person name="Ohm R."/>
            <person name="Martin F."/>
            <person name="Silar P."/>
            <person name="Natvig D."/>
            <person name="Lalanne C."/>
            <person name="Gautier V."/>
            <person name="Ament-velasquez S.L."/>
            <person name="Kruys A."/>
            <person name="Hutchinson M.I."/>
            <person name="Powell A.J."/>
            <person name="Barry K."/>
            <person name="Miller A.N."/>
            <person name="Grigoriev I.V."/>
            <person name="Debuchy R."/>
            <person name="Gladieux P."/>
            <person name="Thoren M.H."/>
            <person name="Johannesson H."/>
        </authorList>
    </citation>
    <scope>NUCLEOTIDE SEQUENCE</scope>
    <source>
        <strain evidence="2">CBS 232.78</strain>
    </source>
</reference>
<accession>A0AAE0N183</accession>
<protein>
    <submittedName>
        <fullName evidence="2">Uncharacterized protein</fullName>
    </submittedName>
</protein>
<sequence length="246" mass="26485">MLETSQQFHPCRHSSVLFPKECTECGPICSHSMRIAMSLVRTRAPIWLEAGESCYIPRQPSYYARERRLAGLHQAAHDLIATSEATSEARVADYPRTRVQPALPNKFVLVTIIQSHSDGSKQTNTITRPSALSTDTATIHGNGATTAFTPAVRLSGSASIPVEDGGTNSVGSGPPADAAGKGTSSSNLEKSLMPPLLVSKTVLPGPSPQVPSRFSHLSNVKRASLSSSPASLPQWYIYLLYYISFF</sequence>
<feature type="region of interest" description="Disordered" evidence="1">
    <location>
        <begin position="159"/>
        <end position="187"/>
    </location>
</feature>
<dbReference type="EMBL" id="JAULSW010000012">
    <property type="protein sequence ID" value="KAK3366495.1"/>
    <property type="molecule type" value="Genomic_DNA"/>
</dbReference>
<name>A0AAE0N183_9PEZI</name>
<gene>
    <name evidence="2" type="ORF">B0H63DRAFT_91285</name>
</gene>
<proteinExistence type="predicted"/>
<dbReference type="Proteomes" id="UP001285441">
    <property type="component" value="Unassembled WGS sequence"/>
</dbReference>
<reference evidence="2" key="1">
    <citation type="journal article" date="2023" name="Mol. Phylogenet. Evol.">
        <title>Genome-scale phylogeny and comparative genomics of the fungal order Sordariales.</title>
        <authorList>
            <person name="Hensen N."/>
            <person name="Bonometti L."/>
            <person name="Westerberg I."/>
            <person name="Brannstrom I.O."/>
            <person name="Guillou S."/>
            <person name="Cros-Aarteil S."/>
            <person name="Calhoun S."/>
            <person name="Haridas S."/>
            <person name="Kuo A."/>
            <person name="Mondo S."/>
            <person name="Pangilinan J."/>
            <person name="Riley R."/>
            <person name="LaButti K."/>
            <person name="Andreopoulos B."/>
            <person name="Lipzen A."/>
            <person name="Chen C."/>
            <person name="Yan M."/>
            <person name="Daum C."/>
            <person name="Ng V."/>
            <person name="Clum A."/>
            <person name="Steindorff A."/>
            <person name="Ohm R.A."/>
            <person name="Martin F."/>
            <person name="Silar P."/>
            <person name="Natvig D.O."/>
            <person name="Lalanne C."/>
            <person name="Gautier V."/>
            <person name="Ament-Velasquez S.L."/>
            <person name="Kruys A."/>
            <person name="Hutchinson M.I."/>
            <person name="Powell A.J."/>
            <person name="Barry K."/>
            <person name="Miller A.N."/>
            <person name="Grigoriev I.V."/>
            <person name="Debuchy R."/>
            <person name="Gladieux P."/>
            <person name="Hiltunen Thoren M."/>
            <person name="Johannesson H."/>
        </authorList>
    </citation>
    <scope>NUCLEOTIDE SEQUENCE</scope>
    <source>
        <strain evidence="2">CBS 232.78</strain>
    </source>
</reference>
<evidence type="ECO:0000313" key="3">
    <source>
        <dbReference type="Proteomes" id="UP001285441"/>
    </source>
</evidence>
<dbReference type="AlphaFoldDB" id="A0AAE0N183"/>
<organism evidence="2 3">
    <name type="scientific">Podospora didyma</name>
    <dbReference type="NCBI Taxonomy" id="330526"/>
    <lineage>
        <taxon>Eukaryota</taxon>
        <taxon>Fungi</taxon>
        <taxon>Dikarya</taxon>
        <taxon>Ascomycota</taxon>
        <taxon>Pezizomycotina</taxon>
        <taxon>Sordariomycetes</taxon>
        <taxon>Sordariomycetidae</taxon>
        <taxon>Sordariales</taxon>
        <taxon>Podosporaceae</taxon>
        <taxon>Podospora</taxon>
    </lineage>
</organism>